<evidence type="ECO:0000313" key="2">
    <source>
        <dbReference type="EMBL" id="CAB4632915.1"/>
    </source>
</evidence>
<name>A0A6J6J8L3_9ZZZZ</name>
<feature type="region of interest" description="Disordered" evidence="1">
    <location>
        <begin position="59"/>
        <end position="93"/>
    </location>
</feature>
<proteinExistence type="predicted"/>
<dbReference type="EMBL" id="CAEZVT010000030">
    <property type="protein sequence ID" value="CAB4632915.1"/>
    <property type="molecule type" value="Genomic_DNA"/>
</dbReference>
<evidence type="ECO:0000256" key="1">
    <source>
        <dbReference type="SAM" id="MobiDB-lite"/>
    </source>
</evidence>
<dbReference type="AlphaFoldDB" id="A0A6J6J8L3"/>
<sequence length="322" mass="33224">MRRIHTASFGLASVLFAAALVGFDTSLAMACSSGSSSSGLSHGSKIGSGSVTVCVGSSTSSLGSSTTQTITKTVTVPVPPKPKAAPKPAAKASSSASAKPVVEVVSCPSSSQMASMPKSADAAQRWIDAICSPAPKAAATQKPTPKPVPKTRTLTITETIVVNIPGDSFSAADAVEFEPNPLIASVYPGKVISRGQLAKFSSNPSSHFGFGNVLGRQAEVHFVPVRSSWRFSDGAVAEGADTQRDFKTAGKYQIRAFVEYSVSYRLMGESAWQLVDGILLIESNPLEVVVGAFGFKADQSTQGVLLVGADCLGRAGVFGCDT</sequence>
<reference evidence="2" key="1">
    <citation type="submission" date="2020-05" db="EMBL/GenBank/DDBJ databases">
        <authorList>
            <person name="Chiriac C."/>
            <person name="Salcher M."/>
            <person name="Ghai R."/>
            <person name="Kavagutti S V."/>
        </authorList>
    </citation>
    <scope>NUCLEOTIDE SEQUENCE</scope>
</reference>
<feature type="compositionally biased region" description="Low complexity" evidence="1">
    <location>
        <begin position="59"/>
        <end position="76"/>
    </location>
</feature>
<protein>
    <submittedName>
        <fullName evidence="2">Unannotated protein</fullName>
    </submittedName>
</protein>
<organism evidence="2">
    <name type="scientific">freshwater metagenome</name>
    <dbReference type="NCBI Taxonomy" id="449393"/>
    <lineage>
        <taxon>unclassified sequences</taxon>
        <taxon>metagenomes</taxon>
        <taxon>ecological metagenomes</taxon>
    </lineage>
</organism>
<gene>
    <name evidence="2" type="ORF">UFOPK2131_00416</name>
</gene>
<accession>A0A6J6J8L3</accession>